<evidence type="ECO:0000313" key="4">
    <source>
        <dbReference type="EMBL" id="VDI44535.1"/>
    </source>
</evidence>
<dbReference type="PROSITE" id="PS51406">
    <property type="entry name" value="FIBRINOGEN_C_2"/>
    <property type="match status" value="1"/>
</dbReference>
<dbReference type="CDD" id="cd00087">
    <property type="entry name" value="FReD"/>
    <property type="match status" value="1"/>
</dbReference>
<dbReference type="Proteomes" id="UP000596742">
    <property type="component" value="Unassembled WGS sequence"/>
</dbReference>
<dbReference type="Pfam" id="PF00147">
    <property type="entry name" value="Fibrinogen_C"/>
    <property type="match status" value="1"/>
</dbReference>
<dbReference type="InterPro" id="IPR014716">
    <property type="entry name" value="Fibrinogen_a/b/g_C_1"/>
</dbReference>
<dbReference type="EMBL" id="UYJE01006277">
    <property type="protein sequence ID" value="VDI44535.1"/>
    <property type="molecule type" value="Genomic_DNA"/>
</dbReference>
<dbReference type="InterPro" id="IPR002181">
    <property type="entry name" value="Fibrinogen_a/b/g_C_dom"/>
</dbReference>
<dbReference type="InterPro" id="IPR050373">
    <property type="entry name" value="Fibrinogen_C-term_domain"/>
</dbReference>
<dbReference type="SUPFAM" id="SSF56496">
    <property type="entry name" value="Fibrinogen C-terminal domain-like"/>
    <property type="match status" value="1"/>
</dbReference>
<feature type="coiled-coil region" evidence="1">
    <location>
        <begin position="41"/>
        <end position="82"/>
    </location>
</feature>
<reference evidence="4" key="1">
    <citation type="submission" date="2018-11" db="EMBL/GenBank/DDBJ databases">
        <authorList>
            <person name="Alioto T."/>
            <person name="Alioto T."/>
        </authorList>
    </citation>
    <scope>NUCLEOTIDE SEQUENCE</scope>
</reference>
<dbReference type="PANTHER" id="PTHR19143">
    <property type="entry name" value="FIBRINOGEN/TENASCIN/ANGIOPOEITIN"/>
    <property type="match status" value="1"/>
</dbReference>
<accession>A0A8B6F4M5</accession>
<gene>
    <name evidence="4" type="ORF">MGAL_10B021085</name>
</gene>
<sequence length="308" mass="34992">MEFMVVVILSFLLCICNGNGPSTQSSEKAEKKESRSIQSDINVLKDSMHELLKRVIKHENEISSLKSENQFLTNKIENERRQLSCDINVLHENTNEQQQALTDTNTEIIYLNETVEELRNGVDKLEELQRRRSEDNITECIDKPDTESNQERKNRDCTDIQKNSNQALESGVYTIYPNGGKSVQAYCDMSTDGGGWTVIQKRFDGSVDFNQNWLECENGFGNINGEFWFGNNYVHTLTASGKNELRIDMVDTSNNKKYAVYRIFSIGDAASKYKLTVGNYSGNAGKQLKYHNGAKFSAKDQDNDTLQT</sequence>
<protein>
    <recommendedName>
        <fullName evidence="3">Fibrinogen C-terminal domain-containing protein</fullName>
    </recommendedName>
</protein>
<dbReference type="OrthoDB" id="10372232at2759"/>
<proteinExistence type="predicted"/>
<feature type="chain" id="PRO_5032461348" description="Fibrinogen C-terminal domain-containing protein" evidence="2">
    <location>
        <begin position="19"/>
        <end position="308"/>
    </location>
</feature>
<name>A0A8B6F4M5_MYTGA</name>
<dbReference type="GO" id="GO:0005615">
    <property type="term" value="C:extracellular space"/>
    <property type="evidence" value="ECO:0007669"/>
    <property type="project" value="TreeGrafter"/>
</dbReference>
<comment type="caution">
    <text evidence="4">The sequence shown here is derived from an EMBL/GenBank/DDBJ whole genome shotgun (WGS) entry which is preliminary data.</text>
</comment>
<keyword evidence="2" id="KW-0732">Signal</keyword>
<organism evidence="4 5">
    <name type="scientific">Mytilus galloprovincialis</name>
    <name type="common">Mediterranean mussel</name>
    <dbReference type="NCBI Taxonomy" id="29158"/>
    <lineage>
        <taxon>Eukaryota</taxon>
        <taxon>Metazoa</taxon>
        <taxon>Spiralia</taxon>
        <taxon>Lophotrochozoa</taxon>
        <taxon>Mollusca</taxon>
        <taxon>Bivalvia</taxon>
        <taxon>Autobranchia</taxon>
        <taxon>Pteriomorphia</taxon>
        <taxon>Mytilida</taxon>
        <taxon>Mytiloidea</taxon>
        <taxon>Mytilidae</taxon>
        <taxon>Mytilinae</taxon>
        <taxon>Mytilus</taxon>
    </lineage>
</organism>
<dbReference type="NCBIfam" id="NF040941">
    <property type="entry name" value="GGGWT_bact"/>
    <property type="match status" value="1"/>
</dbReference>
<feature type="signal peptide" evidence="2">
    <location>
        <begin position="1"/>
        <end position="18"/>
    </location>
</feature>
<evidence type="ECO:0000313" key="5">
    <source>
        <dbReference type="Proteomes" id="UP000596742"/>
    </source>
</evidence>
<dbReference type="Gene3D" id="1.20.5.170">
    <property type="match status" value="1"/>
</dbReference>
<dbReference type="SMART" id="SM00186">
    <property type="entry name" value="FBG"/>
    <property type="match status" value="1"/>
</dbReference>
<dbReference type="AlphaFoldDB" id="A0A8B6F4M5"/>
<evidence type="ECO:0000256" key="2">
    <source>
        <dbReference type="SAM" id="SignalP"/>
    </source>
</evidence>
<feature type="domain" description="Fibrinogen C-terminal" evidence="3">
    <location>
        <begin position="148"/>
        <end position="308"/>
    </location>
</feature>
<keyword evidence="5" id="KW-1185">Reference proteome</keyword>
<dbReference type="Gene3D" id="3.90.215.10">
    <property type="entry name" value="Gamma Fibrinogen, chain A, domain 1"/>
    <property type="match status" value="1"/>
</dbReference>
<evidence type="ECO:0000256" key="1">
    <source>
        <dbReference type="SAM" id="Coils"/>
    </source>
</evidence>
<keyword evidence="1" id="KW-0175">Coiled coil</keyword>
<evidence type="ECO:0000259" key="3">
    <source>
        <dbReference type="PROSITE" id="PS51406"/>
    </source>
</evidence>
<dbReference type="InterPro" id="IPR036056">
    <property type="entry name" value="Fibrinogen-like_C"/>
</dbReference>
<dbReference type="PANTHER" id="PTHR19143:SF458">
    <property type="entry name" value="FIBRINOGEN C-TERMINAL DOMAIN-CONTAINING PROTEIN-RELATED"/>
    <property type="match status" value="1"/>
</dbReference>